<evidence type="ECO:0000313" key="3">
    <source>
        <dbReference type="EMBL" id="RVW39144.1"/>
    </source>
</evidence>
<accession>A0A438DUJ7</accession>
<dbReference type="InterPro" id="IPR011990">
    <property type="entry name" value="TPR-like_helical_dom_sf"/>
</dbReference>
<dbReference type="Proteomes" id="UP000288805">
    <property type="component" value="Unassembled WGS sequence"/>
</dbReference>
<dbReference type="Pfam" id="PF00515">
    <property type="entry name" value="TPR_1"/>
    <property type="match status" value="1"/>
</dbReference>
<dbReference type="SUPFAM" id="SSF48452">
    <property type="entry name" value="TPR-like"/>
    <property type="match status" value="1"/>
</dbReference>
<protein>
    <submittedName>
        <fullName evidence="3">RNA polymerase II-associated protein 3</fullName>
    </submittedName>
</protein>
<dbReference type="InterPro" id="IPR019734">
    <property type="entry name" value="TPR_rpt"/>
</dbReference>
<sequence length="155" mass="17601">MATRFPSKHARDQALDFQGFLTDLQDWELSLKEKDKKMKAQAEEKDVPTARGNVKHSSKLSSSPGVGLRLGQSRSDTRQHEYSRNHDAISRISSSFMTEESLPDAASEKELGNEYFKQRKFKEAIDCYSRSIALLPTAVAYANRAMAYIKIKRQV</sequence>
<gene>
    <name evidence="3" type="primary">Rpap3</name>
    <name evidence="3" type="ORF">CK203_078228</name>
</gene>
<name>A0A438DUJ7_VITVI</name>
<reference evidence="3 4" key="1">
    <citation type="journal article" date="2018" name="PLoS Genet.">
        <title>Population sequencing reveals clonal diversity and ancestral inbreeding in the grapevine cultivar Chardonnay.</title>
        <authorList>
            <person name="Roach M.J."/>
            <person name="Johnson D.L."/>
            <person name="Bohlmann J."/>
            <person name="van Vuuren H.J."/>
            <person name="Jones S.J."/>
            <person name="Pretorius I.S."/>
            <person name="Schmidt S.A."/>
            <person name="Borneman A.R."/>
        </authorList>
    </citation>
    <scope>NUCLEOTIDE SEQUENCE [LARGE SCALE GENOMIC DNA]</scope>
    <source>
        <strain evidence="4">cv. Chardonnay</strain>
        <tissue evidence="3">Leaf</tissue>
    </source>
</reference>
<dbReference type="EMBL" id="QGNW01001493">
    <property type="protein sequence ID" value="RVW39144.1"/>
    <property type="molecule type" value="Genomic_DNA"/>
</dbReference>
<dbReference type="SMART" id="SM00028">
    <property type="entry name" value="TPR"/>
    <property type="match status" value="1"/>
</dbReference>
<feature type="compositionally biased region" description="Basic and acidic residues" evidence="2">
    <location>
        <begin position="75"/>
        <end position="86"/>
    </location>
</feature>
<dbReference type="PANTHER" id="PTHR47329">
    <property type="entry name" value="OS05G0129900 PROTEIN"/>
    <property type="match status" value="1"/>
</dbReference>
<dbReference type="Gene3D" id="1.25.40.10">
    <property type="entry name" value="Tetratricopeptide repeat domain"/>
    <property type="match status" value="1"/>
</dbReference>
<feature type="compositionally biased region" description="Basic and acidic residues" evidence="2">
    <location>
        <begin position="34"/>
        <end position="48"/>
    </location>
</feature>
<evidence type="ECO:0000313" key="4">
    <source>
        <dbReference type="Proteomes" id="UP000288805"/>
    </source>
</evidence>
<organism evidence="3 4">
    <name type="scientific">Vitis vinifera</name>
    <name type="common">Grape</name>
    <dbReference type="NCBI Taxonomy" id="29760"/>
    <lineage>
        <taxon>Eukaryota</taxon>
        <taxon>Viridiplantae</taxon>
        <taxon>Streptophyta</taxon>
        <taxon>Embryophyta</taxon>
        <taxon>Tracheophyta</taxon>
        <taxon>Spermatophyta</taxon>
        <taxon>Magnoliopsida</taxon>
        <taxon>eudicotyledons</taxon>
        <taxon>Gunneridae</taxon>
        <taxon>Pentapetalae</taxon>
        <taxon>rosids</taxon>
        <taxon>Vitales</taxon>
        <taxon>Vitaceae</taxon>
        <taxon>Viteae</taxon>
        <taxon>Vitis</taxon>
    </lineage>
</organism>
<keyword evidence="1" id="KW-0802">TPR repeat</keyword>
<proteinExistence type="predicted"/>
<dbReference type="PROSITE" id="PS50005">
    <property type="entry name" value="TPR"/>
    <property type="match status" value="1"/>
</dbReference>
<evidence type="ECO:0000256" key="2">
    <source>
        <dbReference type="SAM" id="MobiDB-lite"/>
    </source>
</evidence>
<dbReference type="PANTHER" id="PTHR47329:SF1">
    <property type="entry name" value="OS05G0129900 PROTEIN"/>
    <property type="match status" value="1"/>
</dbReference>
<feature type="repeat" description="TPR" evidence="1">
    <location>
        <begin position="105"/>
        <end position="138"/>
    </location>
</feature>
<feature type="region of interest" description="Disordered" evidence="2">
    <location>
        <begin position="34"/>
        <end position="86"/>
    </location>
</feature>
<comment type="caution">
    <text evidence="3">The sequence shown here is derived from an EMBL/GenBank/DDBJ whole genome shotgun (WGS) entry which is preliminary data.</text>
</comment>
<evidence type="ECO:0000256" key="1">
    <source>
        <dbReference type="PROSITE-ProRule" id="PRU00339"/>
    </source>
</evidence>
<dbReference type="AlphaFoldDB" id="A0A438DUJ7"/>